<evidence type="ECO:0000313" key="3">
    <source>
        <dbReference type="Proteomes" id="UP000297832"/>
    </source>
</evidence>
<evidence type="ECO:0000313" key="2">
    <source>
        <dbReference type="EMBL" id="TGM15098.1"/>
    </source>
</evidence>
<dbReference type="Proteomes" id="UP000297832">
    <property type="component" value="Unassembled WGS sequence"/>
</dbReference>
<evidence type="ECO:0000313" key="1">
    <source>
        <dbReference type="EMBL" id="TGM12041.1"/>
    </source>
</evidence>
<dbReference type="EMBL" id="RQGU01000161">
    <property type="protein sequence ID" value="TGM12041.1"/>
    <property type="molecule type" value="Genomic_DNA"/>
</dbReference>
<dbReference type="AlphaFoldDB" id="A0A5F2BZE0"/>
<dbReference type="Proteomes" id="UP000298057">
    <property type="component" value="Unassembled WGS sequence"/>
</dbReference>
<sequence length="202" mass="22978">MTVIKFGFLIFFLIFCYSCVNDQYIKNYSEQEIGGKKITVEISVFHGDDHLLDKSVMIRRFCIGSDLNKLEQNCELDPIILNYTITTERPLRISIPSRQPIIAKILFQHVDHWSFADAAAYFTDQNKISSPTNCKTSGVSLEGFPKFLCNGFKNTNQVHKIRFRYLGKKDLEKPGSGGELIDKIILGPMFLPAEVVYELASP</sequence>
<dbReference type="EMBL" id="RQGV01000005">
    <property type="protein sequence ID" value="TGM15098.1"/>
    <property type="molecule type" value="Genomic_DNA"/>
</dbReference>
<keyword evidence="4" id="KW-1185">Reference proteome</keyword>
<protein>
    <submittedName>
        <fullName evidence="2">Uncharacterized protein</fullName>
    </submittedName>
</protein>
<accession>A0A5F2BZE0</accession>
<comment type="caution">
    <text evidence="2">The sequence shown here is derived from an EMBL/GenBank/DDBJ whole genome shotgun (WGS) entry which is preliminary data.</text>
</comment>
<name>A0A5F2BZE0_9LEPT</name>
<reference evidence="3 4" key="2">
    <citation type="journal article" date="2019" name="PLoS Negl. Trop. Dis.">
        <title>Revisiting the worldwide diversity of Leptospira species in the environment.</title>
        <authorList>
            <person name="Vincent A.T."/>
            <person name="Schiettekatte O."/>
            <person name="Bourhy P."/>
            <person name="Veyrier F.J."/>
            <person name="Picardeau M."/>
        </authorList>
    </citation>
    <scope>NUCLEOTIDE SEQUENCE [LARGE SCALE GENOMIC DNA]</scope>
    <source>
        <strain evidence="2 3">201702405</strain>
        <strain evidence="4">201702406</strain>
    </source>
</reference>
<evidence type="ECO:0000313" key="4">
    <source>
        <dbReference type="Proteomes" id="UP000298057"/>
    </source>
</evidence>
<dbReference type="RefSeq" id="WP_135629266.1">
    <property type="nucleotide sequence ID" value="NZ_RQGU01000161.1"/>
</dbReference>
<proteinExistence type="predicted"/>
<organism evidence="2 3">
    <name type="scientific">Leptospira selangorensis</name>
    <dbReference type="NCBI Taxonomy" id="2484982"/>
    <lineage>
        <taxon>Bacteria</taxon>
        <taxon>Pseudomonadati</taxon>
        <taxon>Spirochaetota</taxon>
        <taxon>Spirochaetia</taxon>
        <taxon>Leptospirales</taxon>
        <taxon>Leptospiraceae</taxon>
        <taxon>Leptospira</taxon>
    </lineage>
</organism>
<reference evidence="1" key="1">
    <citation type="submission" date="2018-10" db="EMBL/GenBank/DDBJ databases">
        <authorList>
            <person name="Vincent A.T."/>
            <person name="Schiettekatte O."/>
            <person name="Bourhy P."/>
            <person name="Veyrier F.J."/>
            <person name="Picardeau M."/>
        </authorList>
    </citation>
    <scope>NUCLEOTIDE SEQUENCE</scope>
    <source>
        <strain evidence="1">201702406</strain>
    </source>
</reference>
<gene>
    <name evidence="2" type="ORF">EHQ81_01515</name>
    <name evidence="1" type="ORF">EHQ82_21100</name>
</gene>